<proteinExistence type="predicted"/>
<dbReference type="EMBL" id="JAIWYP010000001">
    <property type="protein sequence ID" value="KAH3884605.1"/>
    <property type="molecule type" value="Genomic_DNA"/>
</dbReference>
<sequence length="109" mass="12394">MKVTTAVLTRDAREDDSIRNGRCSCRTGPGASLSMHRLSVCVIYSPADVRLSFDILPRLHGTRRYSLKLLVPSRISKEPIRRKMFQARKNTMVTRGIRVLSLKVTVNHE</sequence>
<comment type="caution">
    <text evidence="1">The sequence shown here is derived from an EMBL/GenBank/DDBJ whole genome shotgun (WGS) entry which is preliminary data.</text>
</comment>
<evidence type="ECO:0000313" key="1">
    <source>
        <dbReference type="EMBL" id="KAH3884605.1"/>
    </source>
</evidence>
<evidence type="ECO:0000313" key="2">
    <source>
        <dbReference type="Proteomes" id="UP000828390"/>
    </source>
</evidence>
<protein>
    <submittedName>
        <fullName evidence="1">Uncharacterized protein</fullName>
    </submittedName>
</protein>
<name>A0A9D4MYP4_DREPO</name>
<reference evidence="1" key="1">
    <citation type="journal article" date="2019" name="bioRxiv">
        <title>The Genome of the Zebra Mussel, Dreissena polymorpha: A Resource for Invasive Species Research.</title>
        <authorList>
            <person name="McCartney M.A."/>
            <person name="Auch B."/>
            <person name="Kono T."/>
            <person name="Mallez S."/>
            <person name="Zhang Y."/>
            <person name="Obille A."/>
            <person name="Becker A."/>
            <person name="Abrahante J.E."/>
            <person name="Garbe J."/>
            <person name="Badalamenti J.P."/>
            <person name="Herman A."/>
            <person name="Mangelson H."/>
            <person name="Liachko I."/>
            <person name="Sullivan S."/>
            <person name="Sone E.D."/>
            <person name="Koren S."/>
            <person name="Silverstein K.A.T."/>
            <person name="Beckman K.B."/>
            <person name="Gohl D.M."/>
        </authorList>
    </citation>
    <scope>NUCLEOTIDE SEQUENCE</scope>
    <source>
        <strain evidence="1">Duluth1</strain>
        <tissue evidence="1">Whole animal</tissue>
    </source>
</reference>
<accession>A0A9D4MYP4</accession>
<dbReference type="AlphaFoldDB" id="A0A9D4MYP4"/>
<keyword evidence="2" id="KW-1185">Reference proteome</keyword>
<organism evidence="1 2">
    <name type="scientific">Dreissena polymorpha</name>
    <name type="common">Zebra mussel</name>
    <name type="synonym">Mytilus polymorpha</name>
    <dbReference type="NCBI Taxonomy" id="45954"/>
    <lineage>
        <taxon>Eukaryota</taxon>
        <taxon>Metazoa</taxon>
        <taxon>Spiralia</taxon>
        <taxon>Lophotrochozoa</taxon>
        <taxon>Mollusca</taxon>
        <taxon>Bivalvia</taxon>
        <taxon>Autobranchia</taxon>
        <taxon>Heteroconchia</taxon>
        <taxon>Euheterodonta</taxon>
        <taxon>Imparidentia</taxon>
        <taxon>Neoheterodontei</taxon>
        <taxon>Myida</taxon>
        <taxon>Dreissenoidea</taxon>
        <taxon>Dreissenidae</taxon>
        <taxon>Dreissena</taxon>
    </lineage>
</organism>
<dbReference type="Proteomes" id="UP000828390">
    <property type="component" value="Unassembled WGS sequence"/>
</dbReference>
<gene>
    <name evidence="1" type="ORF">DPMN_008588</name>
</gene>
<reference evidence="1" key="2">
    <citation type="submission" date="2020-11" db="EMBL/GenBank/DDBJ databases">
        <authorList>
            <person name="McCartney M.A."/>
            <person name="Auch B."/>
            <person name="Kono T."/>
            <person name="Mallez S."/>
            <person name="Becker A."/>
            <person name="Gohl D.M."/>
            <person name="Silverstein K.A.T."/>
            <person name="Koren S."/>
            <person name="Bechman K.B."/>
            <person name="Herman A."/>
            <person name="Abrahante J.E."/>
            <person name="Garbe J."/>
        </authorList>
    </citation>
    <scope>NUCLEOTIDE SEQUENCE</scope>
    <source>
        <strain evidence="1">Duluth1</strain>
        <tissue evidence="1">Whole animal</tissue>
    </source>
</reference>